<proteinExistence type="predicted"/>
<accession>A0ACB9QM31</accession>
<dbReference type="Proteomes" id="UP001057402">
    <property type="component" value="Chromosome 6"/>
</dbReference>
<name>A0ACB9QM31_9MYRT</name>
<sequence>MKKLIFALLLCSLLLVSTFMEPALARSAMCSKRCKARCGKLRARNQCVKTCNTCCNKCKCVPSYGSKHQCPCYREVRDYQGKLMCP</sequence>
<evidence type="ECO:0000313" key="2">
    <source>
        <dbReference type="Proteomes" id="UP001057402"/>
    </source>
</evidence>
<keyword evidence="2" id="KW-1185">Reference proteome</keyword>
<comment type="caution">
    <text evidence="1">The sequence shown here is derived from an EMBL/GenBank/DDBJ whole genome shotgun (WGS) entry which is preliminary data.</text>
</comment>
<protein>
    <submittedName>
        <fullName evidence="1">Uncharacterized protein</fullName>
    </submittedName>
</protein>
<dbReference type="EMBL" id="CM042885">
    <property type="protein sequence ID" value="KAI4367585.1"/>
    <property type="molecule type" value="Genomic_DNA"/>
</dbReference>
<organism evidence="1 2">
    <name type="scientific">Melastoma candidum</name>
    <dbReference type="NCBI Taxonomy" id="119954"/>
    <lineage>
        <taxon>Eukaryota</taxon>
        <taxon>Viridiplantae</taxon>
        <taxon>Streptophyta</taxon>
        <taxon>Embryophyta</taxon>
        <taxon>Tracheophyta</taxon>
        <taxon>Spermatophyta</taxon>
        <taxon>Magnoliopsida</taxon>
        <taxon>eudicotyledons</taxon>
        <taxon>Gunneridae</taxon>
        <taxon>Pentapetalae</taxon>
        <taxon>rosids</taxon>
        <taxon>malvids</taxon>
        <taxon>Myrtales</taxon>
        <taxon>Melastomataceae</taxon>
        <taxon>Melastomatoideae</taxon>
        <taxon>Melastomateae</taxon>
        <taxon>Melastoma</taxon>
    </lineage>
</organism>
<reference evidence="2" key="1">
    <citation type="journal article" date="2023" name="Front. Plant Sci.">
        <title>Chromosomal-level genome assembly of Melastoma candidum provides insights into trichome evolution.</title>
        <authorList>
            <person name="Zhong Y."/>
            <person name="Wu W."/>
            <person name="Sun C."/>
            <person name="Zou P."/>
            <person name="Liu Y."/>
            <person name="Dai S."/>
            <person name="Zhou R."/>
        </authorList>
    </citation>
    <scope>NUCLEOTIDE SEQUENCE [LARGE SCALE GENOMIC DNA]</scope>
</reference>
<gene>
    <name evidence="1" type="ORF">MLD38_023307</name>
</gene>
<evidence type="ECO:0000313" key="1">
    <source>
        <dbReference type="EMBL" id="KAI4367585.1"/>
    </source>
</evidence>